<feature type="transmembrane region" description="Helical" evidence="1">
    <location>
        <begin position="226"/>
        <end position="250"/>
    </location>
</feature>
<feature type="transmembrane region" description="Helical" evidence="1">
    <location>
        <begin position="163"/>
        <end position="187"/>
    </location>
</feature>
<protein>
    <submittedName>
        <fullName evidence="2">Uncharacterized protein</fullName>
    </submittedName>
</protein>
<keyword evidence="1" id="KW-0812">Transmembrane</keyword>
<evidence type="ECO:0000313" key="3">
    <source>
        <dbReference type="Proteomes" id="UP000285405"/>
    </source>
</evidence>
<evidence type="ECO:0000256" key="1">
    <source>
        <dbReference type="SAM" id="Phobius"/>
    </source>
</evidence>
<evidence type="ECO:0000313" key="2">
    <source>
        <dbReference type="EMBL" id="RKF58320.1"/>
    </source>
</evidence>
<organism evidence="2 3">
    <name type="scientific">Golovinomyces cichoracearum</name>
    <dbReference type="NCBI Taxonomy" id="62708"/>
    <lineage>
        <taxon>Eukaryota</taxon>
        <taxon>Fungi</taxon>
        <taxon>Dikarya</taxon>
        <taxon>Ascomycota</taxon>
        <taxon>Pezizomycotina</taxon>
        <taxon>Leotiomycetes</taxon>
        <taxon>Erysiphales</taxon>
        <taxon>Erysiphaceae</taxon>
        <taxon>Golovinomyces</taxon>
    </lineage>
</organism>
<name>A0A420HLM6_9PEZI</name>
<dbReference type="PANTHER" id="PTHR42069">
    <property type="entry name" value="HYPHAL ANASTAMOSIS-8 PROTEIN"/>
    <property type="match status" value="1"/>
</dbReference>
<keyword evidence="1" id="KW-1133">Transmembrane helix</keyword>
<feature type="transmembrane region" description="Helical" evidence="1">
    <location>
        <begin position="126"/>
        <end position="151"/>
    </location>
</feature>
<proteinExistence type="predicted"/>
<sequence>MSVYTELPVLESAIPIPPAYQRYPSYPAKNDPLSIARKSNESDQTDSRKSVESWQDHKDSVPEKLCSSINLLMLRILKDSRIYARILAILVIIVSIFLILSAVILFENGRKNHKDFDSNLRAASITIQPCIIFASIAALNLAISIALLAVSSISSKFRKSQDAVNATFAIVAAIGFSTSMGACFYLNTGAKLKNDLWKWSCANDKSGIQSNVINFHNMCKIINLSWIFGLIQAGLELFTLGISIFAFILLKYKYFINYGRIGKIF</sequence>
<dbReference type="OrthoDB" id="3511277at2759"/>
<feature type="transmembrane region" description="Helical" evidence="1">
    <location>
        <begin position="82"/>
        <end position="106"/>
    </location>
</feature>
<accession>A0A420HLM6</accession>
<dbReference type="PANTHER" id="PTHR42069:SF1">
    <property type="entry name" value="MARVEL DOMAIN-CONTAINING PROTEIN"/>
    <property type="match status" value="1"/>
</dbReference>
<dbReference type="Proteomes" id="UP000285405">
    <property type="component" value="Unassembled WGS sequence"/>
</dbReference>
<keyword evidence="1" id="KW-0472">Membrane</keyword>
<gene>
    <name evidence="2" type="ORF">GcC1_183023</name>
</gene>
<dbReference type="EMBL" id="MCBR01018375">
    <property type="protein sequence ID" value="RKF58320.1"/>
    <property type="molecule type" value="Genomic_DNA"/>
</dbReference>
<dbReference type="AlphaFoldDB" id="A0A420HLM6"/>
<reference evidence="2 3" key="1">
    <citation type="journal article" date="2018" name="BMC Genomics">
        <title>Comparative genome analyses reveal sequence features reflecting distinct modes of host-adaptation between dicot and monocot powdery mildew.</title>
        <authorList>
            <person name="Wu Y."/>
            <person name="Ma X."/>
            <person name="Pan Z."/>
            <person name="Kale S.D."/>
            <person name="Song Y."/>
            <person name="King H."/>
            <person name="Zhang Q."/>
            <person name="Presley C."/>
            <person name="Deng X."/>
            <person name="Wei C.I."/>
            <person name="Xiao S."/>
        </authorList>
    </citation>
    <scope>NUCLEOTIDE SEQUENCE [LARGE SCALE GENOMIC DNA]</scope>
    <source>
        <strain evidence="2">UCSC1</strain>
    </source>
</reference>
<comment type="caution">
    <text evidence="2">The sequence shown here is derived from an EMBL/GenBank/DDBJ whole genome shotgun (WGS) entry which is preliminary data.</text>
</comment>